<dbReference type="GO" id="GO:0047820">
    <property type="term" value="F:D-glutamate cyclase activity"/>
    <property type="evidence" value="ECO:0007669"/>
    <property type="project" value="TreeGrafter"/>
</dbReference>
<dbReference type="RefSeq" id="WP_088884634.1">
    <property type="nucleotide sequence ID" value="NZ_CP014855.1"/>
</dbReference>
<dbReference type="Pfam" id="PF14336">
    <property type="entry name" value="GLUCM-like_C"/>
    <property type="match status" value="1"/>
</dbReference>
<dbReference type="EMBL" id="CP014855">
    <property type="protein sequence ID" value="ASJ00293.1"/>
    <property type="molecule type" value="Genomic_DNA"/>
</dbReference>
<dbReference type="GO" id="GO:0006536">
    <property type="term" value="P:glutamate metabolic process"/>
    <property type="evidence" value="ECO:0007669"/>
    <property type="project" value="TreeGrafter"/>
</dbReference>
<dbReference type="PANTHER" id="PTHR32022:SF10">
    <property type="entry name" value="D-GLUTAMATE CYCLASE, MITOCHONDRIAL"/>
    <property type="match status" value="1"/>
</dbReference>
<proteinExistence type="predicted"/>
<dbReference type="AlphaFoldDB" id="A0A2Z2M5B2"/>
<feature type="domain" description="D-glutamate cyclase-like C-terminal" evidence="1">
    <location>
        <begin position="3"/>
        <end position="260"/>
    </location>
</feature>
<evidence type="ECO:0000259" key="1">
    <source>
        <dbReference type="Pfam" id="PF14336"/>
    </source>
</evidence>
<gene>
    <name evidence="2" type="ORF">A3K92_01770</name>
</gene>
<protein>
    <recommendedName>
        <fullName evidence="1">D-glutamate cyclase-like C-terminal domain-containing protein</fullName>
    </recommendedName>
</protein>
<dbReference type="InterPro" id="IPR025504">
    <property type="entry name" value="GLUCM_C"/>
</dbReference>
<dbReference type="Gene3D" id="3.90.1640.20">
    <property type="entry name" value="TON_0340"/>
    <property type="match status" value="1"/>
</dbReference>
<keyword evidence="3" id="KW-1185">Reference proteome</keyword>
<sequence>MIAHLINTDVGGRGIGRVYMEYRLSNFNFMEKAAETFLDNLDRTLVITGFPIPPFMVPETDGPPGALAVVRAVEDLGGRAEVLSYPEVLEALKGFGVNVARDVEVSNYSLIIAIETPGRASDGKYYSMSGTEITREVFDGIFLEAREYGIPTIAIGDGGNEAGMGSIRELVERHIPLGRKIASVVEADHLITSGVSNWGAYGLIAQASLMAGRNLLMNWDERKVLAALKAGGIIDGVRKRACLSVDGIGLGVHEKIVELLKAIVNDALGG</sequence>
<accession>A0A2Z2M5B2</accession>
<name>A0A2Z2M5B2_THEGO</name>
<organism evidence="2 3">
    <name type="scientific">Thermococcus gorgonarius</name>
    <dbReference type="NCBI Taxonomy" id="71997"/>
    <lineage>
        <taxon>Archaea</taxon>
        <taxon>Methanobacteriati</taxon>
        <taxon>Methanobacteriota</taxon>
        <taxon>Thermococci</taxon>
        <taxon>Thermococcales</taxon>
        <taxon>Thermococcaceae</taxon>
        <taxon>Thermococcus</taxon>
    </lineage>
</organism>
<dbReference type="KEGG" id="tgg:A3K92_01770"/>
<evidence type="ECO:0000313" key="3">
    <source>
        <dbReference type="Proteomes" id="UP000250134"/>
    </source>
</evidence>
<dbReference type="GeneID" id="33331236"/>
<dbReference type="Proteomes" id="UP000250134">
    <property type="component" value="Chromosome"/>
</dbReference>
<reference evidence="2 3" key="1">
    <citation type="submission" date="2016-03" db="EMBL/GenBank/DDBJ databases">
        <title>Complete genome sequence of Thermococcus gorgonarius.</title>
        <authorList>
            <person name="Oger P.M."/>
        </authorList>
    </citation>
    <scope>NUCLEOTIDE SEQUENCE [LARGE SCALE GENOMIC DNA]</scope>
    <source>
        <strain evidence="2 3">W-12</strain>
    </source>
</reference>
<dbReference type="OrthoDB" id="86109at2157"/>
<evidence type="ECO:0000313" key="2">
    <source>
        <dbReference type="EMBL" id="ASJ00293.1"/>
    </source>
</evidence>
<dbReference type="PANTHER" id="PTHR32022">
    <property type="entry name" value="D-GLUTAMATE CYCLASE, MITOCHONDRIAL"/>
    <property type="match status" value="1"/>
</dbReference>